<keyword evidence="1" id="KW-0175">Coiled coil</keyword>
<feature type="transmembrane region" description="Helical" evidence="2">
    <location>
        <begin position="93"/>
        <end position="114"/>
    </location>
</feature>
<dbReference type="Proteomes" id="UP000031246">
    <property type="component" value="Unassembled WGS sequence"/>
</dbReference>
<reference evidence="4 5" key="1">
    <citation type="submission" date="2014-10" db="EMBL/GenBank/DDBJ databases">
        <title>Pedobacter Kyungheensis.</title>
        <authorList>
            <person name="Anderson B.M."/>
            <person name="Newman J.D."/>
        </authorList>
    </citation>
    <scope>NUCLEOTIDE SEQUENCE [LARGE SCALE GENOMIC DNA]</scope>
    <source>
        <strain evidence="4 5">KACC 16221</strain>
    </source>
</reference>
<feature type="transmembrane region" description="Helical" evidence="2">
    <location>
        <begin position="12"/>
        <end position="32"/>
    </location>
</feature>
<keyword evidence="2" id="KW-0812">Transmembrane</keyword>
<dbReference type="Gene3D" id="3.30.565.10">
    <property type="entry name" value="Histidine kinase-like ATPase, C-terminal domain"/>
    <property type="match status" value="1"/>
</dbReference>
<dbReference type="GO" id="GO:0016020">
    <property type="term" value="C:membrane"/>
    <property type="evidence" value="ECO:0007669"/>
    <property type="project" value="InterPro"/>
</dbReference>
<evidence type="ECO:0000313" key="4">
    <source>
        <dbReference type="EMBL" id="KIA95829.1"/>
    </source>
</evidence>
<dbReference type="InterPro" id="IPR050640">
    <property type="entry name" value="Bact_2-comp_sensor_kinase"/>
</dbReference>
<dbReference type="Pfam" id="PF06580">
    <property type="entry name" value="His_kinase"/>
    <property type="match status" value="1"/>
</dbReference>
<dbReference type="GO" id="GO:0000155">
    <property type="term" value="F:phosphorelay sensor kinase activity"/>
    <property type="evidence" value="ECO:0007669"/>
    <property type="project" value="InterPro"/>
</dbReference>
<keyword evidence="2" id="KW-0472">Membrane</keyword>
<protein>
    <recommendedName>
        <fullName evidence="3">Signal transduction histidine kinase internal region domain-containing protein</fullName>
    </recommendedName>
</protein>
<feature type="transmembrane region" description="Helical" evidence="2">
    <location>
        <begin position="134"/>
        <end position="154"/>
    </location>
</feature>
<keyword evidence="5" id="KW-1185">Reference proteome</keyword>
<feature type="coiled-coil region" evidence="1">
    <location>
        <begin position="162"/>
        <end position="189"/>
    </location>
</feature>
<dbReference type="RefSeq" id="WP_039472257.1">
    <property type="nucleotide sequence ID" value="NZ_JSYN01000004.1"/>
</dbReference>
<name>A0A0C1G6T4_9SPHI</name>
<evidence type="ECO:0000256" key="1">
    <source>
        <dbReference type="SAM" id="Coils"/>
    </source>
</evidence>
<dbReference type="AlphaFoldDB" id="A0A0C1G6T4"/>
<comment type="caution">
    <text evidence="4">The sequence shown here is derived from an EMBL/GenBank/DDBJ whole genome shotgun (WGS) entry which is preliminary data.</text>
</comment>
<gene>
    <name evidence="4" type="ORF">OC25_04565</name>
</gene>
<dbReference type="EMBL" id="JSYN01000004">
    <property type="protein sequence ID" value="KIA95829.1"/>
    <property type="molecule type" value="Genomic_DNA"/>
</dbReference>
<evidence type="ECO:0000313" key="5">
    <source>
        <dbReference type="Proteomes" id="UP000031246"/>
    </source>
</evidence>
<feature type="transmembrane region" description="Helical" evidence="2">
    <location>
        <begin position="52"/>
        <end position="72"/>
    </location>
</feature>
<evidence type="ECO:0000259" key="3">
    <source>
        <dbReference type="Pfam" id="PF06580"/>
    </source>
</evidence>
<dbReference type="InterPro" id="IPR036890">
    <property type="entry name" value="HATPase_C_sf"/>
</dbReference>
<evidence type="ECO:0000256" key="2">
    <source>
        <dbReference type="SAM" id="Phobius"/>
    </source>
</evidence>
<dbReference type="PANTHER" id="PTHR34220">
    <property type="entry name" value="SENSOR HISTIDINE KINASE YPDA"/>
    <property type="match status" value="1"/>
</dbReference>
<proteinExistence type="predicted"/>
<accession>A0A0C1G6T4</accession>
<sequence>MKIIDIYFSNKGKRIMIVIFAFIMFYLVSYVLNPYSRWWVEYINSSYYEILGEMTITFLFCVIMSESSIFMHKLLNKRFPWTQAPLKRLSIETIANIILVLILIFFQVLIHIALSGEEKREMSPQDLTDFAQFIVVSILIGLMISGINTGNFLIMNWKSSAMEALENKVKAAQHEQAAAEAELLALKLQIDPHFVFNNLSVLSELILEDQQLGYEYAENFSKVYRYLLLNAKKDLISLADEIKFIHAYIFLLQQRAGTGVQFNIEIDPALNHLRIPPLTLQLLIENALKHNKLLKDDPLKISIKGTDSEELTVSNGIKALDRKPVSAGIGLDNIKKRYRLLGKALPTIVQDSQQFTVIVPLIKL</sequence>
<dbReference type="OrthoDB" id="9809908at2"/>
<keyword evidence="2" id="KW-1133">Transmembrane helix</keyword>
<feature type="domain" description="Signal transduction histidine kinase internal region" evidence="3">
    <location>
        <begin position="181"/>
        <end position="257"/>
    </location>
</feature>
<dbReference type="PANTHER" id="PTHR34220:SF7">
    <property type="entry name" value="SENSOR HISTIDINE KINASE YPDA"/>
    <property type="match status" value="1"/>
</dbReference>
<dbReference type="InterPro" id="IPR010559">
    <property type="entry name" value="Sig_transdc_His_kin_internal"/>
</dbReference>
<organism evidence="4 5">
    <name type="scientific">Pedobacter kyungheensis</name>
    <dbReference type="NCBI Taxonomy" id="1069985"/>
    <lineage>
        <taxon>Bacteria</taxon>
        <taxon>Pseudomonadati</taxon>
        <taxon>Bacteroidota</taxon>
        <taxon>Sphingobacteriia</taxon>
        <taxon>Sphingobacteriales</taxon>
        <taxon>Sphingobacteriaceae</taxon>
        <taxon>Pedobacter</taxon>
    </lineage>
</organism>